<evidence type="ECO:0000256" key="2">
    <source>
        <dbReference type="ARBA" id="ARBA00009399"/>
    </source>
</evidence>
<name>A0A2W5HQ28_9BACT</name>
<comment type="subcellular location">
    <subcellularLocation>
        <location evidence="1">Membrane</location>
        <topology evidence="1">Multi-pass membrane protein</topology>
    </subcellularLocation>
</comment>
<accession>A0A2W5HQ28</accession>
<dbReference type="GO" id="GO:0005886">
    <property type="term" value="C:plasma membrane"/>
    <property type="evidence" value="ECO:0007669"/>
    <property type="project" value="TreeGrafter"/>
</dbReference>
<organism evidence="8 9">
    <name type="scientific">Micavibrio aeruginosavorus</name>
    <dbReference type="NCBI Taxonomy" id="349221"/>
    <lineage>
        <taxon>Bacteria</taxon>
        <taxon>Pseudomonadati</taxon>
        <taxon>Bdellovibrionota</taxon>
        <taxon>Bdellovibrionia</taxon>
        <taxon>Bdellovibrionales</taxon>
        <taxon>Pseudobdellovibrionaceae</taxon>
        <taxon>Micavibrio</taxon>
    </lineage>
</organism>
<gene>
    <name evidence="8" type="ORF">DI586_05605</name>
</gene>
<dbReference type="PANTHER" id="PTHR38459">
    <property type="entry name" value="PROPHAGE BACTOPRENOL-LINKED GLUCOSE TRANSLOCASE HOMOLOG"/>
    <property type="match status" value="1"/>
</dbReference>
<protein>
    <submittedName>
        <fullName evidence="8">GtrA family protein</fullName>
    </submittedName>
</protein>
<feature type="transmembrane region" description="Helical" evidence="6">
    <location>
        <begin position="46"/>
        <end position="65"/>
    </location>
</feature>
<sequence>MKNLYTIYKERYAGHVWELVRFGIVGVGATLTHLLAAFLLRHQTEIPLIAINIIAFLIAFGVSFIGHHYWTFQGASKKSESLPKFFGVALSGLAASTLLLSLLIRLDIANDFVKLFISIIIIPFVTYFLSKFWAFRTKQGSAS</sequence>
<evidence type="ECO:0000259" key="7">
    <source>
        <dbReference type="Pfam" id="PF04138"/>
    </source>
</evidence>
<feature type="transmembrane region" description="Helical" evidence="6">
    <location>
        <begin position="20"/>
        <end position="40"/>
    </location>
</feature>
<dbReference type="PANTHER" id="PTHR38459:SF1">
    <property type="entry name" value="PROPHAGE BACTOPRENOL-LINKED GLUCOSE TRANSLOCASE HOMOLOG"/>
    <property type="match status" value="1"/>
</dbReference>
<evidence type="ECO:0000313" key="8">
    <source>
        <dbReference type="EMBL" id="PZP55839.1"/>
    </source>
</evidence>
<dbReference type="Proteomes" id="UP000249739">
    <property type="component" value="Unassembled WGS sequence"/>
</dbReference>
<comment type="similarity">
    <text evidence="2">Belongs to the GtrA family.</text>
</comment>
<feature type="transmembrane region" description="Helical" evidence="6">
    <location>
        <begin position="112"/>
        <end position="129"/>
    </location>
</feature>
<proteinExistence type="inferred from homology"/>
<dbReference type="EMBL" id="QFOT01000048">
    <property type="protein sequence ID" value="PZP55839.1"/>
    <property type="molecule type" value="Genomic_DNA"/>
</dbReference>
<evidence type="ECO:0000256" key="5">
    <source>
        <dbReference type="ARBA" id="ARBA00023136"/>
    </source>
</evidence>
<dbReference type="InterPro" id="IPR051401">
    <property type="entry name" value="GtrA_CellWall_Glycosyl"/>
</dbReference>
<evidence type="ECO:0000313" key="9">
    <source>
        <dbReference type="Proteomes" id="UP000249739"/>
    </source>
</evidence>
<evidence type="ECO:0000256" key="6">
    <source>
        <dbReference type="SAM" id="Phobius"/>
    </source>
</evidence>
<dbReference type="InterPro" id="IPR007267">
    <property type="entry name" value="GtrA_DPMS_TM"/>
</dbReference>
<comment type="caution">
    <text evidence="8">The sequence shown here is derived from an EMBL/GenBank/DDBJ whole genome shotgun (WGS) entry which is preliminary data.</text>
</comment>
<dbReference type="Pfam" id="PF04138">
    <property type="entry name" value="GtrA_DPMS_TM"/>
    <property type="match status" value="1"/>
</dbReference>
<evidence type="ECO:0000256" key="1">
    <source>
        <dbReference type="ARBA" id="ARBA00004141"/>
    </source>
</evidence>
<reference evidence="8 9" key="1">
    <citation type="submission" date="2017-08" db="EMBL/GenBank/DDBJ databases">
        <title>Infants hospitalized years apart are colonized by the same room-sourced microbial strains.</title>
        <authorList>
            <person name="Brooks B."/>
            <person name="Olm M.R."/>
            <person name="Firek B.A."/>
            <person name="Baker R."/>
            <person name="Thomas B.C."/>
            <person name="Morowitz M.J."/>
            <person name="Banfield J.F."/>
        </authorList>
    </citation>
    <scope>NUCLEOTIDE SEQUENCE [LARGE SCALE GENOMIC DNA]</scope>
    <source>
        <strain evidence="8">S2_006_000_R2_64</strain>
    </source>
</reference>
<feature type="transmembrane region" description="Helical" evidence="6">
    <location>
        <begin position="85"/>
        <end position="106"/>
    </location>
</feature>
<keyword evidence="3 6" id="KW-0812">Transmembrane</keyword>
<keyword evidence="4 6" id="KW-1133">Transmembrane helix</keyword>
<keyword evidence="5 6" id="KW-0472">Membrane</keyword>
<evidence type="ECO:0000256" key="4">
    <source>
        <dbReference type="ARBA" id="ARBA00022989"/>
    </source>
</evidence>
<dbReference type="GO" id="GO:0000271">
    <property type="term" value="P:polysaccharide biosynthetic process"/>
    <property type="evidence" value="ECO:0007669"/>
    <property type="project" value="InterPro"/>
</dbReference>
<feature type="domain" description="GtrA/DPMS transmembrane" evidence="7">
    <location>
        <begin position="21"/>
        <end position="135"/>
    </location>
</feature>
<evidence type="ECO:0000256" key="3">
    <source>
        <dbReference type="ARBA" id="ARBA00022692"/>
    </source>
</evidence>
<dbReference type="AlphaFoldDB" id="A0A2W5HQ28"/>